<sequence length="89" mass="10359">MAISACVDFEVVKQQNVIRYKQDHLFKWFTYNLRPAAQMVEESIQEIFQLVGELEDDDKDMRLGALKERIELMLGLIQEKATDARRLAG</sequence>
<dbReference type="STRING" id="1208583.COMX_03705"/>
<dbReference type="Proteomes" id="UP000019250">
    <property type="component" value="Unassembled WGS sequence"/>
</dbReference>
<gene>
    <name evidence="1" type="ORF">COMX_03705</name>
</gene>
<dbReference type="AlphaFoldDB" id="W7DX95"/>
<dbReference type="RefSeq" id="WP_034337167.1">
    <property type="nucleotide sequence ID" value="NZ_ATSX01000001.1"/>
</dbReference>
<accession>W7DX95</accession>
<evidence type="ECO:0000313" key="2">
    <source>
        <dbReference type="Proteomes" id="UP000019250"/>
    </source>
</evidence>
<proteinExistence type="predicted"/>
<name>W7DX95_9PROT</name>
<comment type="caution">
    <text evidence="1">The sequence shown here is derived from an EMBL/GenBank/DDBJ whole genome shotgun (WGS) entry which is preliminary data.</text>
</comment>
<evidence type="ECO:0000313" key="1">
    <source>
        <dbReference type="EMBL" id="EUK18823.1"/>
    </source>
</evidence>
<organism evidence="1 2">
    <name type="scientific">Commensalibacter papalotli</name>
    <name type="common">ex Servin-Garciduenas et al. 2014</name>
    <dbReference type="NCBI Taxonomy" id="1208583"/>
    <lineage>
        <taxon>Bacteria</taxon>
        <taxon>Pseudomonadati</taxon>
        <taxon>Pseudomonadota</taxon>
        <taxon>Alphaproteobacteria</taxon>
        <taxon>Acetobacterales</taxon>
        <taxon>Acetobacteraceae</taxon>
    </lineage>
</organism>
<reference evidence="1 2" key="1">
    <citation type="journal article" date="2014" name="Genome Announc.">
        <title>Draft Genome Sequence of Commensalibacter papalotli MX01, a Symbiont Identified from the Guts of Overwintering Monarch Butterflies.</title>
        <authorList>
            <person name="Servin-Garciduenas L.E."/>
            <person name="Sanchez-Quinto A."/>
            <person name="Martinez-Romero E."/>
        </authorList>
    </citation>
    <scope>NUCLEOTIDE SEQUENCE [LARGE SCALE GENOMIC DNA]</scope>
    <source>
        <strain evidence="2">MX-MONARCH01</strain>
    </source>
</reference>
<dbReference type="EMBL" id="ATSX01000001">
    <property type="protein sequence ID" value="EUK18823.1"/>
    <property type="molecule type" value="Genomic_DNA"/>
</dbReference>
<protein>
    <submittedName>
        <fullName evidence="1">Uncharacterized protein</fullName>
    </submittedName>
</protein>
<keyword evidence="2" id="KW-1185">Reference proteome</keyword>